<accession>A0ACC0AI65</accession>
<evidence type="ECO:0000313" key="2">
    <source>
        <dbReference type="Proteomes" id="UP001060085"/>
    </source>
</evidence>
<evidence type="ECO:0000313" key="1">
    <source>
        <dbReference type="EMBL" id="KAI5659960.1"/>
    </source>
</evidence>
<reference evidence="2" key="1">
    <citation type="journal article" date="2023" name="Nat. Plants">
        <title>Single-cell RNA sequencing provides a high-resolution roadmap for understanding the multicellular compartmentation of specialized metabolism.</title>
        <authorList>
            <person name="Sun S."/>
            <person name="Shen X."/>
            <person name="Li Y."/>
            <person name="Li Y."/>
            <person name="Wang S."/>
            <person name="Li R."/>
            <person name="Zhang H."/>
            <person name="Shen G."/>
            <person name="Guo B."/>
            <person name="Wei J."/>
            <person name="Xu J."/>
            <person name="St-Pierre B."/>
            <person name="Chen S."/>
            <person name="Sun C."/>
        </authorList>
    </citation>
    <scope>NUCLEOTIDE SEQUENCE [LARGE SCALE GENOMIC DNA]</scope>
</reference>
<name>A0ACC0AI65_CATRO</name>
<comment type="caution">
    <text evidence="1">The sequence shown here is derived from an EMBL/GenBank/DDBJ whole genome shotgun (WGS) entry which is preliminary data.</text>
</comment>
<keyword evidence="2" id="KW-1185">Reference proteome</keyword>
<dbReference type="EMBL" id="CM044706">
    <property type="protein sequence ID" value="KAI5659960.1"/>
    <property type="molecule type" value="Genomic_DNA"/>
</dbReference>
<protein>
    <submittedName>
        <fullName evidence="1">Uncharacterized protein</fullName>
    </submittedName>
</protein>
<dbReference type="Proteomes" id="UP001060085">
    <property type="component" value="Linkage Group LG06"/>
</dbReference>
<organism evidence="1 2">
    <name type="scientific">Catharanthus roseus</name>
    <name type="common">Madagascar periwinkle</name>
    <name type="synonym">Vinca rosea</name>
    <dbReference type="NCBI Taxonomy" id="4058"/>
    <lineage>
        <taxon>Eukaryota</taxon>
        <taxon>Viridiplantae</taxon>
        <taxon>Streptophyta</taxon>
        <taxon>Embryophyta</taxon>
        <taxon>Tracheophyta</taxon>
        <taxon>Spermatophyta</taxon>
        <taxon>Magnoliopsida</taxon>
        <taxon>eudicotyledons</taxon>
        <taxon>Gunneridae</taxon>
        <taxon>Pentapetalae</taxon>
        <taxon>asterids</taxon>
        <taxon>lamiids</taxon>
        <taxon>Gentianales</taxon>
        <taxon>Apocynaceae</taxon>
        <taxon>Rauvolfioideae</taxon>
        <taxon>Vinceae</taxon>
        <taxon>Catharanthinae</taxon>
        <taxon>Catharanthus</taxon>
    </lineage>
</organism>
<gene>
    <name evidence="1" type="ORF">M9H77_28753</name>
</gene>
<sequence>MDVGASAPFLWAFEEREKLLEFYERVSGARMHANFIRPGGVAQDLPLGLCRDIDSSTQQFASRIDKLEEMSTGNCIWKQRLVDIGTVAVQQAKDWGFSVTGSTKSTAAPATPALATSHPYAGETSALHLWLKRRANSHRSQSWKASEKGRSEQSTHVRKRDIPTSIPFSLESSFSTIWVKVGLDRLALNWRRSYNKKSSPTAWLGTPTASIPLAETELKLPESSNYTDSDNGNLRYGEDTAELGKANR</sequence>
<proteinExistence type="predicted"/>